<sequence>MWWPCQEYRAALCLILGARDDAELGFHPRRGCRPAPPHEPLD</sequence>
<accession>A0ABS4UX38</accession>
<evidence type="ECO:0000313" key="2">
    <source>
        <dbReference type="Proteomes" id="UP000755585"/>
    </source>
</evidence>
<dbReference type="EMBL" id="JAGINT010000002">
    <property type="protein sequence ID" value="MBP2356218.1"/>
    <property type="molecule type" value="Genomic_DNA"/>
</dbReference>
<proteinExistence type="predicted"/>
<organism evidence="1 2">
    <name type="scientific">Kribbella aluminosa</name>
    <dbReference type="NCBI Taxonomy" id="416017"/>
    <lineage>
        <taxon>Bacteria</taxon>
        <taxon>Bacillati</taxon>
        <taxon>Actinomycetota</taxon>
        <taxon>Actinomycetes</taxon>
        <taxon>Propionibacteriales</taxon>
        <taxon>Kribbellaceae</taxon>
        <taxon>Kribbella</taxon>
    </lineage>
</organism>
<evidence type="ECO:0000313" key="1">
    <source>
        <dbReference type="EMBL" id="MBP2356218.1"/>
    </source>
</evidence>
<comment type="caution">
    <text evidence="1">The sequence shown here is derived from an EMBL/GenBank/DDBJ whole genome shotgun (WGS) entry which is preliminary data.</text>
</comment>
<name>A0ABS4UX38_9ACTN</name>
<protein>
    <submittedName>
        <fullName evidence="1">Uncharacterized protein</fullName>
    </submittedName>
</protein>
<keyword evidence="2" id="KW-1185">Reference proteome</keyword>
<gene>
    <name evidence="1" type="ORF">JOF29_007328</name>
</gene>
<reference evidence="1 2" key="1">
    <citation type="submission" date="2021-03" db="EMBL/GenBank/DDBJ databases">
        <title>Sequencing the genomes of 1000 actinobacteria strains.</title>
        <authorList>
            <person name="Klenk H.-P."/>
        </authorList>
    </citation>
    <scope>NUCLEOTIDE SEQUENCE [LARGE SCALE GENOMIC DNA]</scope>
    <source>
        <strain evidence="1 2">DSM 18824</strain>
    </source>
</reference>
<dbReference type="Proteomes" id="UP000755585">
    <property type="component" value="Unassembled WGS sequence"/>
</dbReference>